<proteinExistence type="predicted"/>
<protein>
    <submittedName>
        <fullName evidence="1">Uncharacterized protein</fullName>
    </submittedName>
</protein>
<comment type="caution">
    <text evidence="1">The sequence shown here is derived from an EMBL/GenBank/DDBJ whole genome shotgun (WGS) entry which is preliminary data.</text>
</comment>
<organism evidence="1 2">
    <name type="scientific">Anguilla anguilla</name>
    <name type="common">European freshwater eel</name>
    <name type="synonym">Muraena anguilla</name>
    <dbReference type="NCBI Taxonomy" id="7936"/>
    <lineage>
        <taxon>Eukaryota</taxon>
        <taxon>Metazoa</taxon>
        <taxon>Chordata</taxon>
        <taxon>Craniata</taxon>
        <taxon>Vertebrata</taxon>
        <taxon>Euteleostomi</taxon>
        <taxon>Actinopterygii</taxon>
        <taxon>Neopterygii</taxon>
        <taxon>Teleostei</taxon>
        <taxon>Anguilliformes</taxon>
        <taxon>Anguillidae</taxon>
        <taxon>Anguilla</taxon>
    </lineage>
</organism>
<dbReference type="Proteomes" id="UP001044222">
    <property type="component" value="Chromosome 18"/>
</dbReference>
<gene>
    <name evidence="1" type="ORF">ANANG_G00302690</name>
</gene>
<reference evidence="1" key="1">
    <citation type="submission" date="2021-01" db="EMBL/GenBank/DDBJ databases">
        <title>A chromosome-scale assembly of European eel, Anguilla anguilla.</title>
        <authorList>
            <person name="Henkel C."/>
            <person name="Jong-Raadsen S.A."/>
            <person name="Dufour S."/>
            <person name="Weltzien F.-A."/>
            <person name="Palstra A.P."/>
            <person name="Pelster B."/>
            <person name="Spaink H.P."/>
            <person name="Van Den Thillart G.E."/>
            <person name="Jansen H."/>
            <person name="Zahm M."/>
            <person name="Klopp C."/>
            <person name="Cedric C."/>
            <person name="Louis A."/>
            <person name="Berthelot C."/>
            <person name="Parey E."/>
            <person name="Roest Crollius H."/>
            <person name="Montfort J."/>
            <person name="Robinson-Rechavi M."/>
            <person name="Bucao C."/>
            <person name="Bouchez O."/>
            <person name="Gislard M."/>
            <person name="Lluch J."/>
            <person name="Milhes M."/>
            <person name="Lampietro C."/>
            <person name="Lopez Roques C."/>
            <person name="Donnadieu C."/>
            <person name="Braasch I."/>
            <person name="Desvignes T."/>
            <person name="Postlethwait J."/>
            <person name="Bobe J."/>
            <person name="Guiguen Y."/>
            <person name="Dirks R."/>
        </authorList>
    </citation>
    <scope>NUCLEOTIDE SEQUENCE</scope>
    <source>
        <strain evidence="1">Tag_6206</strain>
        <tissue evidence="1">Liver</tissue>
    </source>
</reference>
<evidence type="ECO:0000313" key="2">
    <source>
        <dbReference type="Proteomes" id="UP001044222"/>
    </source>
</evidence>
<accession>A0A9D3LJH5</accession>
<evidence type="ECO:0000313" key="1">
    <source>
        <dbReference type="EMBL" id="KAG5831336.1"/>
    </source>
</evidence>
<dbReference type="AlphaFoldDB" id="A0A9D3LJH5"/>
<name>A0A9D3LJH5_ANGAN</name>
<keyword evidence="2" id="KW-1185">Reference proteome</keyword>
<dbReference type="EMBL" id="JAFIRN010000018">
    <property type="protein sequence ID" value="KAG5831336.1"/>
    <property type="molecule type" value="Genomic_DNA"/>
</dbReference>
<sequence>MKIRLSHLRKQGLTRTESLALPPAASARVLSTSRGQTIVRVARIRKVSVQCVERRFWTPKTTSRPLCDYTLIAIIAPLGMGCVFARRSPVPSSCASSTVGCVCNTATCVCVCVCVLCA</sequence>